<dbReference type="RefSeq" id="WP_189399449.1">
    <property type="nucleotide sequence ID" value="NZ_BMXA01000002.1"/>
</dbReference>
<organism evidence="2 3">
    <name type="scientific">Arenicella chitinivorans</name>
    <dbReference type="NCBI Taxonomy" id="1329800"/>
    <lineage>
        <taxon>Bacteria</taxon>
        <taxon>Pseudomonadati</taxon>
        <taxon>Pseudomonadota</taxon>
        <taxon>Gammaproteobacteria</taxon>
        <taxon>Arenicellales</taxon>
        <taxon>Arenicellaceae</taxon>
        <taxon>Arenicella</taxon>
    </lineage>
</organism>
<evidence type="ECO:0000256" key="1">
    <source>
        <dbReference type="SAM" id="Phobius"/>
    </source>
</evidence>
<dbReference type="SUPFAM" id="SSF48452">
    <property type="entry name" value="TPR-like"/>
    <property type="match status" value="1"/>
</dbReference>
<keyword evidence="1" id="KW-0812">Transmembrane</keyword>
<dbReference type="AlphaFoldDB" id="A0A918VKL0"/>
<keyword evidence="1" id="KW-1133">Transmembrane helix</keyword>
<protein>
    <recommendedName>
        <fullName evidence="4">DUF4034 domain-containing protein</fullName>
    </recommendedName>
</protein>
<dbReference type="EMBL" id="BMXA01000002">
    <property type="protein sequence ID" value="GHA06245.1"/>
    <property type="molecule type" value="Genomic_DNA"/>
</dbReference>
<comment type="caution">
    <text evidence="2">The sequence shown here is derived from an EMBL/GenBank/DDBJ whole genome shotgun (WGS) entry which is preliminary data.</text>
</comment>
<gene>
    <name evidence="2" type="ORF">GCM10008090_14890</name>
</gene>
<proteinExistence type="predicted"/>
<evidence type="ECO:0008006" key="4">
    <source>
        <dbReference type="Google" id="ProtNLM"/>
    </source>
</evidence>
<name>A0A918VKL0_9GAMM</name>
<sequence length="531" mass="60782">MQYSKTFWLLVTLVVTTCLGGAVFFMATAPDEPSFVETPPENLARDRFNPWHNTWKPEFDDPEDDGRKLRVDPDLRFTLIELAKAGDYAELETTLQSNLGDYQDKRLHERDIRYLFNSFGLVSPELRKALIKWNSESASWSSSVALGMHYYMDALAWRGRQPLEELPERSLAEYQRNLRRAHRLFKQSDELGLYDDLFADLRLRCESKISNEPTSLLVANAIQKSPESVDLYFAAVDVLRESSESKAVELDLLRYIDNLAQDNPNLSELSGIVEYYRGRDLLIGGETWAARESFERALKSNPGSMRYRKALASAFTSVQSYTRGDELLEIVARYQPNDYDLLIRRARAWLYYPNYKKAASYVEQALNLSEFAPEANLVASEVYGSLGRKDLFEKHYAALEPYGRTGSGVLNNVANEVVSRGRDLEWAESLYERLLSAEPYDPWTSFKLAKIHNERGKCDVVDDLESYFVGCNYKLGSHKVACGEEISNLVYRMVFELKESGRCPEAATRKFDGELSSEDVRELFKLENLGI</sequence>
<dbReference type="Proteomes" id="UP000614811">
    <property type="component" value="Unassembled WGS sequence"/>
</dbReference>
<keyword evidence="3" id="KW-1185">Reference proteome</keyword>
<feature type="transmembrane region" description="Helical" evidence="1">
    <location>
        <begin position="7"/>
        <end position="27"/>
    </location>
</feature>
<reference evidence="2" key="1">
    <citation type="journal article" date="2014" name="Int. J. Syst. Evol. Microbiol.">
        <title>Complete genome sequence of Corynebacterium casei LMG S-19264T (=DSM 44701T), isolated from a smear-ripened cheese.</title>
        <authorList>
            <consortium name="US DOE Joint Genome Institute (JGI-PGF)"/>
            <person name="Walter F."/>
            <person name="Albersmeier A."/>
            <person name="Kalinowski J."/>
            <person name="Ruckert C."/>
        </authorList>
    </citation>
    <scope>NUCLEOTIDE SEQUENCE</scope>
    <source>
        <strain evidence="2">KCTC 12711</strain>
    </source>
</reference>
<evidence type="ECO:0000313" key="3">
    <source>
        <dbReference type="Proteomes" id="UP000614811"/>
    </source>
</evidence>
<keyword evidence="1" id="KW-0472">Membrane</keyword>
<evidence type="ECO:0000313" key="2">
    <source>
        <dbReference type="EMBL" id="GHA06245.1"/>
    </source>
</evidence>
<dbReference type="InterPro" id="IPR011990">
    <property type="entry name" value="TPR-like_helical_dom_sf"/>
</dbReference>
<dbReference type="Gene3D" id="1.25.40.10">
    <property type="entry name" value="Tetratricopeptide repeat domain"/>
    <property type="match status" value="1"/>
</dbReference>
<reference evidence="2" key="2">
    <citation type="submission" date="2020-09" db="EMBL/GenBank/DDBJ databases">
        <authorList>
            <person name="Sun Q."/>
            <person name="Kim S."/>
        </authorList>
    </citation>
    <scope>NUCLEOTIDE SEQUENCE</scope>
    <source>
        <strain evidence="2">KCTC 12711</strain>
    </source>
</reference>
<accession>A0A918VKL0</accession>